<dbReference type="Proteomes" id="UP000828390">
    <property type="component" value="Unassembled WGS sequence"/>
</dbReference>
<keyword evidence="1" id="KW-0472">Membrane</keyword>
<reference evidence="2" key="1">
    <citation type="journal article" date="2019" name="bioRxiv">
        <title>The Genome of the Zebra Mussel, Dreissena polymorpha: A Resource for Invasive Species Research.</title>
        <authorList>
            <person name="McCartney M.A."/>
            <person name="Auch B."/>
            <person name="Kono T."/>
            <person name="Mallez S."/>
            <person name="Zhang Y."/>
            <person name="Obille A."/>
            <person name="Becker A."/>
            <person name="Abrahante J.E."/>
            <person name="Garbe J."/>
            <person name="Badalamenti J.P."/>
            <person name="Herman A."/>
            <person name="Mangelson H."/>
            <person name="Liachko I."/>
            <person name="Sullivan S."/>
            <person name="Sone E.D."/>
            <person name="Koren S."/>
            <person name="Silverstein K.A.T."/>
            <person name="Beckman K.B."/>
            <person name="Gohl D.M."/>
        </authorList>
    </citation>
    <scope>NUCLEOTIDE SEQUENCE</scope>
    <source>
        <strain evidence="2">Duluth1</strain>
        <tissue evidence="2">Whole animal</tissue>
    </source>
</reference>
<gene>
    <name evidence="2" type="ORF">DPMN_038443</name>
</gene>
<evidence type="ECO:0000256" key="1">
    <source>
        <dbReference type="SAM" id="Phobius"/>
    </source>
</evidence>
<feature type="transmembrane region" description="Helical" evidence="1">
    <location>
        <begin position="12"/>
        <end position="32"/>
    </location>
</feature>
<name>A0A9D4MD43_DREPO</name>
<sequence>MCITVQQQFTSYFIKLFLTALVIVAAYCPFQACSMFVTVFSAVNSALQSALYRIEISPQSVQTQPLAVLMSSTGE</sequence>
<accession>A0A9D4MD43</accession>
<evidence type="ECO:0000313" key="3">
    <source>
        <dbReference type="Proteomes" id="UP000828390"/>
    </source>
</evidence>
<dbReference type="AlphaFoldDB" id="A0A9D4MD43"/>
<reference evidence="2" key="2">
    <citation type="submission" date="2020-11" db="EMBL/GenBank/DDBJ databases">
        <authorList>
            <person name="McCartney M.A."/>
            <person name="Auch B."/>
            <person name="Kono T."/>
            <person name="Mallez S."/>
            <person name="Becker A."/>
            <person name="Gohl D.M."/>
            <person name="Silverstein K.A.T."/>
            <person name="Koren S."/>
            <person name="Bechman K.B."/>
            <person name="Herman A."/>
            <person name="Abrahante J.E."/>
            <person name="Garbe J."/>
        </authorList>
    </citation>
    <scope>NUCLEOTIDE SEQUENCE</scope>
    <source>
        <strain evidence="2">Duluth1</strain>
        <tissue evidence="2">Whole animal</tissue>
    </source>
</reference>
<dbReference type="EMBL" id="JAIWYP010000002">
    <property type="protein sequence ID" value="KAH3875180.1"/>
    <property type="molecule type" value="Genomic_DNA"/>
</dbReference>
<organism evidence="2 3">
    <name type="scientific">Dreissena polymorpha</name>
    <name type="common">Zebra mussel</name>
    <name type="synonym">Mytilus polymorpha</name>
    <dbReference type="NCBI Taxonomy" id="45954"/>
    <lineage>
        <taxon>Eukaryota</taxon>
        <taxon>Metazoa</taxon>
        <taxon>Spiralia</taxon>
        <taxon>Lophotrochozoa</taxon>
        <taxon>Mollusca</taxon>
        <taxon>Bivalvia</taxon>
        <taxon>Autobranchia</taxon>
        <taxon>Heteroconchia</taxon>
        <taxon>Euheterodonta</taxon>
        <taxon>Imparidentia</taxon>
        <taxon>Neoheterodontei</taxon>
        <taxon>Myida</taxon>
        <taxon>Dreissenoidea</taxon>
        <taxon>Dreissenidae</taxon>
        <taxon>Dreissena</taxon>
    </lineage>
</organism>
<proteinExistence type="predicted"/>
<comment type="caution">
    <text evidence="2">The sequence shown here is derived from an EMBL/GenBank/DDBJ whole genome shotgun (WGS) entry which is preliminary data.</text>
</comment>
<evidence type="ECO:0000313" key="2">
    <source>
        <dbReference type="EMBL" id="KAH3875180.1"/>
    </source>
</evidence>
<keyword evidence="3" id="KW-1185">Reference proteome</keyword>
<keyword evidence="1" id="KW-1133">Transmembrane helix</keyword>
<keyword evidence="1" id="KW-0812">Transmembrane</keyword>
<protein>
    <submittedName>
        <fullName evidence="2">Uncharacterized protein</fullName>
    </submittedName>
</protein>